<organism evidence="1 2">
    <name type="scientific">Solitalea longa</name>
    <dbReference type="NCBI Taxonomy" id="2079460"/>
    <lineage>
        <taxon>Bacteria</taxon>
        <taxon>Pseudomonadati</taxon>
        <taxon>Bacteroidota</taxon>
        <taxon>Sphingobacteriia</taxon>
        <taxon>Sphingobacteriales</taxon>
        <taxon>Sphingobacteriaceae</taxon>
        <taxon>Solitalea</taxon>
    </lineage>
</organism>
<evidence type="ECO:0008006" key="3">
    <source>
        <dbReference type="Google" id="ProtNLM"/>
    </source>
</evidence>
<reference evidence="1 2" key="1">
    <citation type="submission" date="2018-01" db="EMBL/GenBank/DDBJ databases">
        <authorList>
            <person name="Gaut B.S."/>
            <person name="Morton B.R."/>
            <person name="Clegg M.T."/>
            <person name="Duvall M.R."/>
        </authorList>
    </citation>
    <scope>NUCLEOTIDE SEQUENCE [LARGE SCALE GENOMIC DNA]</scope>
    <source>
        <strain evidence="1 2">HR-AV</strain>
    </source>
</reference>
<protein>
    <recommendedName>
        <fullName evidence="3">DUF2971 domain-containing protein</fullName>
    </recommendedName>
</protein>
<evidence type="ECO:0000313" key="1">
    <source>
        <dbReference type="EMBL" id="POY38593.1"/>
    </source>
</evidence>
<dbReference type="AlphaFoldDB" id="A0A2S5A901"/>
<evidence type="ECO:0000313" key="2">
    <source>
        <dbReference type="Proteomes" id="UP000236893"/>
    </source>
</evidence>
<dbReference type="Pfam" id="PF11185">
    <property type="entry name" value="DUF2971"/>
    <property type="match status" value="1"/>
</dbReference>
<dbReference type="Proteomes" id="UP000236893">
    <property type="component" value="Unassembled WGS sequence"/>
</dbReference>
<accession>A0A2S5A901</accession>
<keyword evidence="2" id="KW-1185">Reference proteome</keyword>
<dbReference type="EMBL" id="PQVF01000002">
    <property type="protein sequence ID" value="POY38593.1"/>
    <property type="molecule type" value="Genomic_DNA"/>
</dbReference>
<dbReference type="InterPro" id="IPR021352">
    <property type="entry name" value="DUF2971"/>
</dbReference>
<dbReference type="RefSeq" id="WP_103787850.1">
    <property type="nucleotide sequence ID" value="NZ_PQVF01000002.1"/>
</dbReference>
<dbReference type="OrthoDB" id="190848at2"/>
<gene>
    <name evidence="1" type="ORF">C3K47_04140</name>
</gene>
<sequence length="260" mass="30725">MFKFYTIPDLKTLENIIGEPTLKFSSAFNLNDPFELKFNLVLDPYAEGQENEFFKAHPGGTIKDFKDWQESVENNDGFLWYTEQVQRNYLSKLITLCSFTEINTNNLMWSHYTNNHRGICVEYSDALFDKLKNIKEFLVFGNVEYSELPPEVDSLEDRSSKIKKMLFNKQVEWKYEREHRVILQSDNDTDFISIEPNDIKAVYIGSKATEDITNKAMEICQYNNFDCFYGISLGKTYEVQFKKHKEGTFHMRTFWSELKE</sequence>
<proteinExistence type="predicted"/>
<name>A0A2S5A901_9SPHI</name>
<comment type="caution">
    <text evidence="1">The sequence shown here is derived from an EMBL/GenBank/DDBJ whole genome shotgun (WGS) entry which is preliminary data.</text>
</comment>